<keyword evidence="2" id="KW-0732">Signal</keyword>
<feature type="chain" id="PRO_5038378662" evidence="2">
    <location>
        <begin position="26"/>
        <end position="360"/>
    </location>
</feature>
<dbReference type="PROSITE" id="PS51257">
    <property type="entry name" value="PROKAR_LIPOPROTEIN"/>
    <property type="match status" value="1"/>
</dbReference>
<evidence type="ECO:0000256" key="1">
    <source>
        <dbReference type="SAM" id="MobiDB-lite"/>
    </source>
</evidence>
<evidence type="ECO:0000313" key="4">
    <source>
        <dbReference type="Proteomes" id="UP000467124"/>
    </source>
</evidence>
<dbReference type="AlphaFoldDB" id="A0A7K2IQG8"/>
<dbReference type="Proteomes" id="UP000467124">
    <property type="component" value="Unassembled WGS sequence"/>
</dbReference>
<dbReference type="PANTHER" id="PTHR42941">
    <property type="entry name" value="SLL1037 PROTEIN"/>
    <property type="match status" value="1"/>
</dbReference>
<name>A0A7K2IQG8_9ACTN</name>
<organism evidence="3 4">
    <name type="scientific">Nocardiopsis alba</name>
    <dbReference type="NCBI Taxonomy" id="53437"/>
    <lineage>
        <taxon>Bacteria</taxon>
        <taxon>Bacillati</taxon>
        <taxon>Actinomycetota</taxon>
        <taxon>Actinomycetes</taxon>
        <taxon>Streptosporangiales</taxon>
        <taxon>Nocardiopsidaceae</taxon>
        <taxon>Nocardiopsis</taxon>
    </lineage>
</organism>
<dbReference type="Pfam" id="PF16868">
    <property type="entry name" value="NMT1_3"/>
    <property type="match status" value="1"/>
</dbReference>
<protein>
    <submittedName>
        <fullName evidence="3">TAXI family TRAP transporter solute-binding subunit</fullName>
    </submittedName>
</protein>
<feature type="compositionally biased region" description="Acidic residues" evidence="1">
    <location>
        <begin position="346"/>
        <end position="360"/>
    </location>
</feature>
<comment type="caution">
    <text evidence="3">The sequence shown here is derived from an EMBL/GenBank/DDBJ whole genome shotgun (WGS) entry which is preliminary data.</text>
</comment>
<evidence type="ECO:0000256" key="2">
    <source>
        <dbReference type="SAM" id="SignalP"/>
    </source>
</evidence>
<dbReference type="PANTHER" id="PTHR42941:SF1">
    <property type="entry name" value="SLL1037 PROTEIN"/>
    <property type="match status" value="1"/>
</dbReference>
<sequence length="360" mass="37670">MRRNPLSLAAIPAGVLLLAACGAQPAEQAAEDVELGGGPVQNNLSIVTGGTSGVYYPIGGALRTIIGDNLEGQSASVEATGASVENIRLLGGGDGQLAIVQGDAADQAFTGTGDFEGEPIETYSLAVMYPNVFHAVTLADIAESKGFECFSDVVGNRYSVGDIGSGNEATTNQVFESLEISSKEIELQQLGYAETANALTNNQLDAGSWVVGEGHSGITELGTTEDIAIIEMCDDEREAVVSGYGGYTEHVIEGGTYPGVDEDVDTIAVWNALVVSGEFNEDQAYEITKAMFDNIDQVIGVYGPGEKYLVPETIENSPVPVHPGAVRFYEEQGIEIPADLLPETDSSGDEDAAAEDSDDE</sequence>
<proteinExistence type="predicted"/>
<dbReference type="RefSeq" id="WP_161110641.1">
    <property type="nucleotide sequence ID" value="NZ_JBHYPC010000006.1"/>
</dbReference>
<reference evidence="3 4" key="1">
    <citation type="journal article" date="2019" name="Nat. Commun.">
        <title>The antimicrobial potential of Streptomyces from insect microbiomes.</title>
        <authorList>
            <person name="Chevrette M.G."/>
            <person name="Carlson C.M."/>
            <person name="Ortega H.E."/>
            <person name="Thomas C."/>
            <person name="Ananiev G.E."/>
            <person name="Barns K.J."/>
            <person name="Book A.J."/>
            <person name="Cagnazzo J."/>
            <person name="Carlos C."/>
            <person name="Flanigan W."/>
            <person name="Grubbs K.J."/>
            <person name="Horn H.A."/>
            <person name="Hoffmann F.M."/>
            <person name="Klassen J.L."/>
            <person name="Knack J.J."/>
            <person name="Lewin G.R."/>
            <person name="McDonald B.R."/>
            <person name="Muller L."/>
            <person name="Melo W.G.P."/>
            <person name="Pinto-Tomas A.A."/>
            <person name="Schmitz A."/>
            <person name="Wendt-Pienkowski E."/>
            <person name="Wildman S."/>
            <person name="Zhao M."/>
            <person name="Zhang F."/>
            <person name="Bugni T.S."/>
            <person name="Andes D.R."/>
            <person name="Pupo M.T."/>
            <person name="Currie C.R."/>
        </authorList>
    </citation>
    <scope>NUCLEOTIDE SEQUENCE [LARGE SCALE GENOMIC DNA]</scope>
    <source>
        <strain evidence="3 4">SID5840</strain>
    </source>
</reference>
<dbReference type="Gene3D" id="3.40.190.10">
    <property type="entry name" value="Periplasmic binding protein-like II"/>
    <property type="match status" value="2"/>
</dbReference>
<dbReference type="EMBL" id="WWHY01000001">
    <property type="protein sequence ID" value="MYR32220.1"/>
    <property type="molecule type" value="Genomic_DNA"/>
</dbReference>
<gene>
    <name evidence="3" type="ORF">GTW20_08040</name>
</gene>
<accession>A0A7K2IQG8</accession>
<dbReference type="NCBIfam" id="TIGR02122">
    <property type="entry name" value="TRAP_TAXI"/>
    <property type="match status" value="1"/>
</dbReference>
<feature type="region of interest" description="Disordered" evidence="1">
    <location>
        <begin position="337"/>
        <end position="360"/>
    </location>
</feature>
<evidence type="ECO:0000313" key="3">
    <source>
        <dbReference type="EMBL" id="MYR32220.1"/>
    </source>
</evidence>
<dbReference type="InterPro" id="IPR011852">
    <property type="entry name" value="TRAP_TAXI"/>
</dbReference>
<dbReference type="SUPFAM" id="SSF53850">
    <property type="entry name" value="Periplasmic binding protein-like II"/>
    <property type="match status" value="1"/>
</dbReference>
<feature type="signal peptide" evidence="2">
    <location>
        <begin position="1"/>
        <end position="25"/>
    </location>
</feature>